<gene>
    <name evidence="1" type="ORF">O6H91_04G141800</name>
</gene>
<dbReference type="Proteomes" id="UP001162992">
    <property type="component" value="Chromosome 4"/>
</dbReference>
<protein>
    <submittedName>
        <fullName evidence="1">Uncharacterized protein</fullName>
    </submittedName>
</protein>
<sequence>MRHLLSAIAKRVLRRASSAASTPPPLNNTLFSNIFINNKSSRGRSSILKRSELWIAYGSVQVLSQLHWKDHVSQESYFSSGASPDAGNKEEGKAGIISAEKAAADRDDVEPGTEAASADKGVGELDKCDAHLVRENEQLMDAVEECSTLLEEKDKSLTELKDRLLRCYADVENVMERARRDAENLQKFAIQDFAKSLLLVADDLRRAAAAVPENFHNSESLDLSEAKKLLLSLLEGVKMTEKELLQVFQKYGVVKFEPSGQSFNPNFHLAVCEVQDPEKEPGTVAVVFKPGYMLHDRVIRPAEVAVVKDDKQ</sequence>
<evidence type="ECO:0000313" key="2">
    <source>
        <dbReference type="Proteomes" id="UP001162992"/>
    </source>
</evidence>
<name>A0ACC2E285_DIPCM</name>
<dbReference type="EMBL" id="CM055095">
    <property type="protein sequence ID" value="KAJ7560714.1"/>
    <property type="molecule type" value="Genomic_DNA"/>
</dbReference>
<keyword evidence="2" id="KW-1185">Reference proteome</keyword>
<organism evidence="1 2">
    <name type="scientific">Diphasiastrum complanatum</name>
    <name type="common">Issler's clubmoss</name>
    <name type="synonym">Lycopodium complanatum</name>
    <dbReference type="NCBI Taxonomy" id="34168"/>
    <lineage>
        <taxon>Eukaryota</taxon>
        <taxon>Viridiplantae</taxon>
        <taxon>Streptophyta</taxon>
        <taxon>Embryophyta</taxon>
        <taxon>Tracheophyta</taxon>
        <taxon>Lycopodiopsida</taxon>
        <taxon>Lycopodiales</taxon>
        <taxon>Lycopodiaceae</taxon>
        <taxon>Lycopodioideae</taxon>
        <taxon>Diphasiastrum</taxon>
    </lineage>
</organism>
<accession>A0ACC2E285</accession>
<comment type="caution">
    <text evidence="1">The sequence shown here is derived from an EMBL/GenBank/DDBJ whole genome shotgun (WGS) entry which is preliminary data.</text>
</comment>
<proteinExistence type="predicted"/>
<reference evidence="2" key="1">
    <citation type="journal article" date="2024" name="Proc. Natl. Acad. Sci. U.S.A.">
        <title>Extraordinary preservation of gene collinearity over three hundred million years revealed in homosporous lycophytes.</title>
        <authorList>
            <person name="Li C."/>
            <person name="Wickell D."/>
            <person name="Kuo L.Y."/>
            <person name="Chen X."/>
            <person name="Nie B."/>
            <person name="Liao X."/>
            <person name="Peng D."/>
            <person name="Ji J."/>
            <person name="Jenkins J."/>
            <person name="Williams M."/>
            <person name="Shu S."/>
            <person name="Plott C."/>
            <person name="Barry K."/>
            <person name="Rajasekar S."/>
            <person name="Grimwood J."/>
            <person name="Han X."/>
            <person name="Sun S."/>
            <person name="Hou Z."/>
            <person name="He W."/>
            <person name="Dai G."/>
            <person name="Sun C."/>
            <person name="Schmutz J."/>
            <person name="Leebens-Mack J.H."/>
            <person name="Li F.W."/>
            <person name="Wang L."/>
        </authorList>
    </citation>
    <scope>NUCLEOTIDE SEQUENCE [LARGE SCALE GENOMIC DNA]</scope>
    <source>
        <strain evidence="2">cv. PW_Plant_1</strain>
    </source>
</reference>
<evidence type="ECO:0000313" key="1">
    <source>
        <dbReference type="EMBL" id="KAJ7560714.1"/>
    </source>
</evidence>